<reference evidence="2" key="1">
    <citation type="journal article" date="2020" name="Stud. Mycol.">
        <title>101 Dothideomycetes genomes: a test case for predicting lifestyles and emergence of pathogens.</title>
        <authorList>
            <person name="Haridas S."/>
            <person name="Albert R."/>
            <person name="Binder M."/>
            <person name="Bloem J."/>
            <person name="Labutti K."/>
            <person name="Salamov A."/>
            <person name="Andreopoulos B."/>
            <person name="Baker S."/>
            <person name="Barry K."/>
            <person name="Bills G."/>
            <person name="Bluhm B."/>
            <person name="Cannon C."/>
            <person name="Castanera R."/>
            <person name="Culley D."/>
            <person name="Daum C."/>
            <person name="Ezra D."/>
            <person name="Gonzalez J."/>
            <person name="Henrissat B."/>
            <person name="Kuo A."/>
            <person name="Liang C."/>
            <person name="Lipzen A."/>
            <person name="Lutzoni F."/>
            <person name="Magnuson J."/>
            <person name="Mondo S."/>
            <person name="Nolan M."/>
            <person name="Ohm R."/>
            <person name="Pangilinan J."/>
            <person name="Park H.-J."/>
            <person name="Ramirez L."/>
            <person name="Alfaro M."/>
            <person name="Sun H."/>
            <person name="Tritt A."/>
            <person name="Yoshinaga Y."/>
            <person name="Zwiers L.-H."/>
            <person name="Turgeon B."/>
            <person name="Goodwin S."/>
            <person name="Spatafora J."/>
            <person name="Crous P."/>
            <person name="Grigoriev I."/>
        </authorList>
    </citation>
    <scope>NUCLEOTIDE SEQUENCE</scope>
    <source>
        <strain evidence="2">CBS 113818</strain>
    </source>
</reference>
<feature type="region of interest" description="Disordered" evidence="1">
    <location>
        <begin position="192"/>
        <end position="278"/>
    </location>
</feature>
<evidence type="ECO:0000256" key="1">
    <source>
        <dbReference type="SAM" id="MobiDB-lite"/>
    </source>
</evidence>
<evidence type="ECO:0000313" key="2">
    <source>
        <dbReference type="EMBL" id="KAF2826301.1"/>
    </source>
</evidence>
<accession>A0A6A6ZZ79</accession>
<gene>
    <name evidence="2" type="ORF">CC86DRAFT_446097</name>
</gene>
<proteinExistence type="predicted"/>
<dbReference type="OrthoDB" id="3899662at2759"/>
<dbReference type="Proteomes" id="UP000799424">
    <property type="component" value="Unassembled WGS sequence"/>
</dbReference>
<feature type="compositionally biased region" description="Polar residues" evidence="1">
    <location>
        <begin position="265"/>
        <end position="274"/>
    </location>
</feature>
<organism evidence="2 3">
    <name type="scientific">Ophiobolus disseminans</name>
    <dbReference type="NCBI Taxonomy" id="1469910"/>
    <lineage>
        <taxon>Eukaryota</taxon>
        <taxon>Fungi</taxon>
        <taxon>Dikarya</taxon>
        <taxon>Ascomycota</taxon>
        <taxon>Pezizomycotina</taxon>
        <taxon>Dothideomycetes</taxon>
        <taxon>Pleosporomycetidae</taxon>
        <taxon>Pleosporales</taxon>
        <taxon>Pleosporineae</taxon>
        <taxon>Phaeosphaeriaceae</taxon>
        <taxon>Ophiobolus</taxon>
    </lineage>
</organism>
<name>A0A6A6ZZ79_9PLEO</name>
<protein>
    <submittedName>
        <fullName evidence="2">Uncharacterized protein</fullName>
    </submittedName>
</protein>
<dbReference type="EMBL" id="MU006226">
    <property type="protein sequence ID" value="KAF2826301.1"/>
    <property type="molecule type" value="Genomic_DNA"/>
</dbReference>
<dbReference type="AlphaFoldDB" id="A0A6A6ZZ79"/>
<evidence type="ECO:0000313" key="3">
    <source>
        <dbReference type="Proteomes" id="UP000799424"/>
    </source>
</evidence>
<keyword evidence="3" id="KW-1185">Reference proteome</keyword>
<sequence>MTATHDTCNMYSAFLSLPTEIRCAIYDYVLADSTSVTISAGYITVFGQRIQDRARKRDIPGLPLDLAPLARRHYDASLLSIAKPPEIAIDQIAMGDVETETGILGVPAPLALQLSCRLVNDELQDYIRGKRAIKAARARSASDANEAQDVEDDNEGLSLYVTYPYGVLVLKSMYPYLLKQARRVYISGYYTETSTTSPPSPSSGHEAEAEAASEHLTPANSFEVAPSFSSARTNRSFRRTKAITPTATHTSHSTRPRLRLDPSLPTHTSTTTFPPYSAPTQTLAPTALALLIRTLLPPTPTQLTRLTARLIYAGEDSYASVWQAGSPVTHMLRNMCGGKVEMRIKRGASGTGMLYCAKPNPEARVVTTSWENWRGGRGRRGRGMGLEGRDWDGFLVGEGEKML</sequence>